<organism evidence="3 4">
    <name type="scientific">Acinetobacter genomosp. 15BJ</name>
    <dbReference type="NCBI Taxonomy" id="106651"/>
    <lineage>
        <taxon>Bacteria</taxon>
        <taxon>Pseudomonadati</taxon>
        <taxon>Pseudomonadota</taxon>
        <taxon>Gammaproteobacteria</taxon>
        <taxon>Moraxellales</taxon>
        <taxon>Moraxellaceae</taxon>
        <taxon>Acinetobacter</taxon>
    </lineage>
</organism>
<protein>
    <recommendedName>
        <fullName evidence="2">DUF6868 domain-containing protein</fullName>
    </recommendedName>
</protein>
<evidence type="ECO:0000313" key="3">
    <source>
        <dbReference type="EMBL" id="MDO3656341.1"/>
    </source>
</evidence>
<evidence type="ECO:0000259" key="2">
    <source>
        <dbReference type="Pfam" id="PF21742"/>
    </source>
</evidence>
<dbReference type="Pfam" id="PF21742">
    <property type="entry name" value="DUF6868"/>
    <property type="match status" value="1"/>
</dbReference>
<keyword evidence="1" id="KW-1133">Transmembrane helix</keyword>
<keyword evidence="1" id="KW-0472">Membrane</keyword>
<dbReference type="Proteomes" id="UP001168902">
    <property type="component" value="Unassembled WGS sequence"/>
</dbReference>
<dbReference type="EMBL" id="JAUMJH010000007">
    <property type="protein sequence ID" value="MDO3656341.1"/>
    <property type="molecule type" value="Genomic_DNA"/>
</dbReference>
<proteinExistence type="predicted"/>
<sequence length="79" mass="9273">MNTFQLTQFFLYMTLFNYIVLIIWFLAFIFAKGSIKRLHGQWFNLSEQQFDAIHYGGMAVYKIGILLFGLAPYLALKLL</sequence>
<feature type="transmembrane region" description="Helical" evidence="1">
    <location>
        <begin position="52"/>
        <end position="76"/>
    </location>
</feature>
<comment type="caution">
    <text evidence="3">The sequence shown here is derived from an EMBL/GenBank/DDBJ whole genome shotgun (WGS) entry which is preliminary data.</text>
</comment>
<dbReference type="RefSeq" id="WP_151869654.1">
    <property type="nucleotide sequence ID" value="NZ_JAUMJH010000007.1"/>
</dbReference>
<name>A0ABT8UWK7_9GAMM</name>
<keyword evidence="1" id="KW-0812">Transmembrane</keyword>
<gene>
    <name evidence="3" type="ORF">Q3V53_03830</name>
</gene>
<reference evidence="3 4" key="1">
    <citation type="submission" date="2023-07" db="EMBL/GenBank/DDBJ databases">
        <title>A novel proteolytic Acinetobacter species.</title>
        <authorList>
            <person name="Nemec A."/>
            <person name="Radolfova-Krizova L."/>
        </authorList>
    </citation>
    <scope>NUCLEOTIDE SEQUENCE [LARGE SCALE GENOMIC DNA]</scope>
    <source>
        <strain evidence="3 4">NIPH 1865</strain>
    </source>
</reference>
<accession>A0ABT8UWK7</accession>
<feature type="domain" description="DUF6868" evidence="2">
    <location>
        <begin position="1"/>
        <end position="79"/>
    </location>
</feature>
<evidence type="ECO:0000256" key="1">
    <source>
        <dbReference type="SAM" id="Phobius"/>
    </source>
</evidence>
<keyword evidence="4" id="KW-1185">Reference proteome</keyword>
<feature type="transmembrane region" description="Helical" evidence="1">
    <location>
        <begin position="6"/>
        <end position="31"/>
    </location>
</feature>
<dbReference type="InterPro" id="IPR049220">
    <property type="entry name" value="DUF6868"/>
</dbReference>
<evidence type="ECO:0000313" key="4">
    <source>
        <dbReference type="Proteomes" id="UP001168902"/>
    </source>
</evidence>